<dbReference type="InterPro" id="IPR050071">
    <property type="entry name" value="Dehydroquinate_synthase"/>
</dbReference>
<dbReference type="CDD" id="cd08197">
    <property type="entry name" value="DOIS"/>
    <property type="match status" value="1"/>
</dbReference>
<dbReference type="GO" id="GO:0003856">
    <property type="term" value="F:3-dehydroquinate synthase activity"/>
    <property type="evidence" value="ECO:0007669"/>
    <property type="project" value="TreeGrafter"/>
</dbReference>
<feature type="domain" description="3-dehydroquinate synthase C-terminal" evidence="11">
    <location>
        <begin position="189"/>
        <end position="329"/>
    </location>
</feature>
<accession>A0A1G2DGG9</accession>
<dbReference type="InterPro" id="IPR030960">
    <property type="entry name" value="DHQS/DOIS_N"/>
</dbReference>
<keyword evidence="4" id="KW-0479">Metal-binding</keyword>
<proteinExistence type="predicted"/>
<evidence type="ECO:0000256" key="3">
    <source>
        <dbReference type="ARBA" id="ARBA00001947"/>
    </source>
</evidence>
<dbReference type="SUPFAM" id="SSF56796">
    <property type="entry name" value="Dehydroquinate synthase-like"/>
    <property type="match status" value="1"/>
</dbReference>
<comment type="cofactor">
    <cofactor evidence="2">
        <name>Co(2+)</name>
        <dbReference type="ChEBI" id="CHEBI:48828"/>
    </cofactor>
</comment>
<evidence type="ECO:0000259" key="11">
    <source>
        <dbReference type="Pfam" id="PF24621"/>
    </source>
</evidence>
<dbReference type="PIRSF" id="PIRSF001455">
    <property type="entry name" value="DHQ_synth"/>
    <property type="match status" value="1"/>
</dbReference>
<dbReference type="Gene3D" id="1.20.1090.10">
    <property type="entry name" value="Dehydroquinate synthase-like - alpha domain"/>
    <property type="match status" value="1"/>
</dbReference>
<evidence type="ECO:0000256" key="8">
    <source>
        <dbReference type="ARBA" id="ARBA00023239"/>
    </source>
</evidence>
<dbReference type="PANTHER" id="PTHR43622">
    <property type="entry name" value="3-DEHYDROQUINATE SYNTHASE"/>
    <property type="match status" value="1"/>
</dbReference>
<dbReference type="GO" id="GO:0046872">
    <property type="term" value="F:metal ion binding"/>
    <property type="evidence" value="ECO:0007669"/>
    <property type="project" value="UniProtKB-KW"/>
</dbReference>
<dbReference type="InterPro" id="IPR056179">
    <property type="entry name" value="DHQS_C"/>
</dbReference>
<evidence type="ECO:0000256" key="1">
    <source>
        <dbReference type="ARBA" id="ARBA00001911"/>
    </source>
</evidence>
<protein>
    <submittedName>
        <fullName evidence="12">Uncharacterized protein</fullName>
    </submittedName>
</protein>
<keyword evidence="5" id="KW-0547">Nucleotide-binding</keyword>
<organism evidence="12 13">
    <name type="scientific">Candidatus Lloydbacteria bacterium RIFCSPHIGHO2_02_FULL_51_22</name>
    <dbReference type="NCBI Taxonomy" id="1798663"/>
    <lineage>
        <taxon>Bacteria</taxon>
        <taxon>Candidatus Lloydiibacteriota</taxon>
    </lineage>
</organism>
<dbReference type="Pfam" id="PF24621">
    <property type="entry name" value="DHQS_C"/>
    <property type="match status" value="1"/>
</dbReference>
<evidence type="ECO:0000313" key="13">
    <source>
        <dbReference type="Proteomes" id="UP000178099"/>
    </source>
</evidence>
<evidence type="ECO:0000256" key="2">
    <source>
        <dbReference type="ARBA" id="ARBA00001941"/>
    </source>
</evidence>
<reference evidence="12 13" key="1">
    <citation type="journal article" date="2016" name="Nat. Commun.">
        <title>Thousands of microbial genomes shed light on interconnected biogeochemical processes in an aquifer system.</title>
        <authorList>
            <person name="Anantharaman K."/>
            <person name="Brown C.T."/>
            <person name="Hug L.A."/>
            <person name="Sharon I."/>
            <person name="Castelle C.J."/>
            <person name="Probst A.J."/>
            <person name="Thomas B.C."/>
            <person name="Singh A."/>
            <person name="Wilkins M.J."/>
            <person name="Karaoz U."/>
            <person name="Brodie E.L."/>
            <person name="Williams K.H."/>
            <person name="Hubbard S.S."/>
            <person name="Banfield J.F."/>
        </authorList>
    </citation>
    <scope>NUCLEOTIDE SEQUENCE [LARGE SCALE GENOMIC DNA]</scope>
</reference>
<evidence type="ECO:0000256" key="4">
    <source>
        <dbReference type="ARBA" id="ARBA00022723"/>
    </source>
</evidence>
<evidence type="ECO:0000256" key="6">
    <source>
        <dbReference type="ARBA" id="ARBA00022833"/>
    </source>
</evidence>
<dbReference type="Proteomes" id="UP000178099">
    <property type="component" value="Unassembled WGS sequence"/>
</dbReference>
<dbReference type="GO" id="GO:0009073">
    <property type="term" value="P:aromatic amino acid family biosynthetic process"/>
    <property type="evidence" value="ECO:0007669"/>
    <property type="project" value="InterPro"/>
</dbReference>
<comment type="cofactor">
    <cofactor evidence="1">
        <name>NAD(+)</name>
        <dbReference type="ChEBI" id="CHEBI:57540"/>
    </cofactor>
</comment>
<evidence type="ECO:0000256" key="9">
    <source>
        <dbReference type="ARBA" id="ARBA00023285"/>
    </source>
</evidence>
<dbReference type="InterPro" id="IPR030963">
    <property type="entry name" value="DHQ_synth_fam"/>
</dbReference>
<dbReference type="PANTHER" id="PTHR43622:SF1">
    <property type="entry name" value="3-DEHYDROQUINATE SYNTHASE"/>
    <property type="match status" value="1"/>
</dbReference>
<evidence type="ECO:0000256" key="7">
    <source>
        <dbReference type="ARBA" id="ARBA00023027"/>
    </source>
</evidence>
<evidence type="ECO:0000313" key="12">
    <source>
        <dbReference type="EMBL" id="OGZ12757.1"/>
    </source>
</evidence>
<sequence>MSSPKQFSSFARTKIMITNIVLERGILDHLGSVRIIPESRAVSTHFILTDSVLDSLYGKRVFEGLTHAGYDVKKLVIPAGEASKSIATYTRLADEIFSYGLDKNSTIISLGGGVVNNIAGVLAGTLYRGIHLIHLPTSMMAQVDAAIDFKQAINSTSGKNLIGSYYPASFVVIDPNVLETLEERHIRNGIAESIKHAITQDKVFFKRLLHGAQRIHDIDFLEFVIKKTLELKVPLLNGDTDDDFNEMLPQYGHSVGHAIEHLSSYELLHGEAISIGGCVSAEIAGLLGIAEGKVVQEHYEIAKKFKLPSIVPEEITSEHICEMIRFDKHYEGDFPHMALPQKIGDMWQDKGVYGAPIDFEILGRAIENNKKKKKKYGR</sequence>
<keyword evidence="7" id="KW-0520">NAD</keyword>
<name>A0A1G2DGG9_9BACT</name>
<feature type="domain" description="3-dehydroquinate synthase N-terminal" evidence="10">
    <location>
        <begin position="75"/>
        <end position="187"/>
    </location>
</feature>
<keyword evidence="6" id="KW-0862">Zinc</keyword>
<dbReference type="EMBL" id="MHLN01000002">
    <property type="protein sequence ID" value="OGZ12757.1"/>
    <property type="molecule type" value="Genomic_DNA"/>
</dbReference>
<keyword evidence="9" id="KW-0170">Cobalt</keyword>
<dbReference type="GO" id="GO:0000166">
    <property type="term" value="F:nucleotide binding"/>
    <property type="evidence" value="ECO:0007669"/>
    <property type="project" value="UniProtKB-KW"/>
</dbReference>
<comment type="caution">
    <text evidence="12">The sequence shown here is derived from an EMBL/GenBank/DDBJ whole genome shotgun (WGS) entry which is preliminary data.</text>
</comment>
<evidence type="ECO:0000256" key="5">
    <source>
        <dbReference type="ARBA" id="ARBA00022741"/>
    </source>
</evidence>
<comment type="cofactor">
    <cofactor evidence="3">
        <name>Zn(2+)</name>
        <dbReference type="ChEBI" id="CHEBI:29105"/>
    </cofactor>
</comment>
<evidence type="ECO:0000259" key="10">
    <source>
        <dbReference type="Pfam" id="PF01761"/>
    </source>
</evidence>
<keyword evidence="8" id="KW-0456">Lyase</keyword>
<gene>
    <name evidence="12" type="ORF">A3D67_02890</name>
</gene>
<dbReference type="Gene3D" id="3.40.50.1970">
    <property type="match status" value="1"/>
</dbReference>
<dbReference type="FunFam" id="3.40.50.1970:FF:000007">
    <property type="entry name" value="Pentafunctional AROM polypeptide"/>
    <property type="match status" value="1"/>
</dbReference>
<dbReference type="AlphaFoldDB" id="A0A1G2DGG9"/>
<dbReference type="Pfam" id="PF01761">
    <property type="entry name" value="DHQ_synthase"/>
    <property type="match status" value="1"/>
</dbReference>